<feature type="domain" description="Outer membrane protein beta-barrel" evidence="3">
    <location>
        <begin position="8"/>
        <end position="198"/>
    </location>
</feature>
<evidence type="ECO:0000256" key="1">
    <source>
        <dbReference type="ARBA" id="ARBA00022729"/>
    </source>
</evidence>
<evidence type="ECO:0000313" key="5">
    <source>
        <dbReference type="Proteomes" id="UP000304900"/>
    </source>
</evidence>
<proteinExistence type="predicted"/>
<feature type="signal peptide" evidence="2">
    <location>
        <begin position="1"/>
        <end position="21"/>
    </location>
</feature>
<sequence>MKNIYYLIVILILAVSEMAQAQWEGQKFISGSASLMFSNSNPDLQKSSNNYGYSFNVGLGKFKTSTRASGWNLNTSLSGSKQNFTTYNNGVPTNNEKNGINGLGVGVGHFWQFYKHFNDKVGIFVGPDVSFRYDNSSQYSNSGDGVSLIKTKTDVVSLSAGLSAGLYYKLSDKWWITGNIAVSNFVNTNYTILKSGLDNRDYDVSQKTFNYEFSPSFQFPSVGFGVRYFL</sequence>
<dbReference type="Proteomes" id="UP000304900">
    <property type="component" value="Unassembled WGS sequence"/>
</dbReference>
<reference evidence="4 5" key="1">
    <citation type="submission" date="2019-05" db="EMBL/GenBank/DDBJ databases">
        <title>Dyadobacter AR-3-8 sp. nov., isolated from arctic soil.</title>
        <authorList>
            <person name="Chaudhary D.K."/>
        </authorList>
    </citation>
    <scope>NUCLEOTIDE SEQUENCE [LARGE SCALE GENOMIC DNA]</scope>
    <source>
        <strain evidence="4 5">AR-3-8</strain>
    </source>
</reference>
<dbReference type="RefSeq" id="WP_137340825.1">
    <property type="nucleotide sequence ID" value="NZ_BSQH01000003.1"/>
</dbReference>
<gene>
    <name evidence="4" type="ORF">FDK13_15060</name>
</gene>
<organism evidence="4 5">
    <name type="scientific">Dyadobacter frigoris</name>
    <dbReference type="NCBI Taxonomy" id="2576211"/>
    <lineage>
        <taxon>Bacteria</taxon>
        <taxon>Pseudomonadati</taxon>
        <taxon>Bacteroidota</taxon>
        <taxon>Cytophagia</taxon>
        <taxon>Cytophagales</taxon>
        <taxon>Spirosomataceae</taxon>
        <taxon>Dyadobacter</taxon>
    </lineage>
</organism>
<dbReference type="AlphaFoldDB" id="A0A4U6D328"/>
<accession>A0A4U6D328</accession>
<keyword evidence="5" id="KW-1185">Reference proteome</keyword>
<name>A0A4U6D328_9BACT</name>
<feature type="chain" id="PRO_5020388163" evidence="2">
    <location>
        <begin position="22"/>
        <end position="230"/>
    </location>
</feature>
<dbReference type="EMBL" id="SZVO01000006">
    <property type="protein sequence ID" value="TKT91680.1"/>
    <property type="molecule type" value="Genomic_DNA"/>
</dbReference>
<evidence type="ECO:0000259" key="3">
    <source>
        <dbReference type="Pfam" id="PF13505"/>
    </source>
</evidence>
<keyword evidence="1 2" id="KW-0732">Signal</keyword>
<protein>
    <submittedName>
        <fullName evidence="4">Porin family protein</fullName>
    </submittedName>
</protein>
<dbReference type="Pfam" id="PF13505">
    <property type="entry name" value="OMP_b-brl"/>
    <property type="match status" value="1"/>
</dbReference>
<comment type="caution">
    <text evidence="4">The sequence shown here is derived from an EMBL/GenBank/DDBJ whole genome shotgun (WGS) entry which is preliminary data.</text>
</comment>
<dbReference type="InterPro" id="IPR027385">
    <property type="entry name" value="Beta-barrel_OMP"/>
</dbReference>
<evidence type="ECO:0000313" key="4">
    <source>
        <dbReference type="EMBL" id="TKT91680.1"/>
    </source>
</evidence>
<dbReference type="OrthoDB" id="949623at2"/>
<evidence type="ECO:0000256" key="2">
    <source>
        <dbReference type="SAM" id="SignalP"/>
    </source>
</evidence>